<dbReference type="CDD" id="cd08502">
    <property type="entry name" value="PBP2_NikA_DppA_OppA_like_16"/>
    <property type="match status" value="1"/>
</dbReference>
<dbReference type="Gene3D" id="3.10.105.10">
    <property type="entry name" value="Dipeptide-binding Protein, Domain 3"/>
    <property type="match status" value="1"/>
</dbReference>
<dbReference type="InterPro" id="IPR039424">
    <property type="entry name" value="SBP_5"/>
</dbReference>
<evidence type="ECO:0000313" key="5">
    <source>
        <dbReference type="EMBL" id="MBR0650840.1"/>
    </source>
</evidence>
<evidence type="ECO:0000313" key="6">
    <source>
        <dbReference type="Proteomes" id="UP000698752"/>
    </source>
</evidence>
<dbReference type="PANTHER" id="PTHR30290">
    <property type="entry name" value="PERIPLASMIC BINDING COMPONENT OF ABC TRANSPORTER"/>
    <property type="match status" value="1"/>
</dbReference>
<sequence length="525" mass="58467">MFRRRDLGSAVAAAVAMPRLASAQAQRVLRFVPQADLPNIDPIAGTQIVVRNASYLVYDTLFGVDSRLVPRPQMVEAYDLSSDGKVWTFRLREGLRFHDGEPVLTRDAVASLRRWLARDTMGPMILSRLDAIEGIDDRSFRIRLKQPMPQLLWALGKPASAVVMPERIASLDPHRVVPEFIGSGPMMFKRDEWLAGARAVFVRSPHFRSRDEPSDWLAGGKPMAFDRIEWITMPDPSTAANALSSGEIDWWESPIVDLVPLLRRNRRIKVDIADPLGNVGTFRMNHLHPPFNDVRARRAIQLALSQEDYMRAIVGDDADLWRPMPGFFTPGTPTYTEVGGDVLKGPRRYDEAKRLLAESGYDGEPIVLLATSDVHINKAQSDVTRDLLANRLGMNVDFQSLDWGTVGQRRASKAPPSQGGWHIFHTWSAGASCLVPAGYNGLAASGDRAWFGWPSSDSVQEAIASWYAAVDDAQAREAIDRINRVSMDFVTSIPTGFFLGHTAWRDNVRGVVQAPFPQFWGVTKA</sequence>
<comment type="similarity">
    <text evidence="2">Belongs to the bacterial solute-binding protein 5 family.</text>
</comment>
<protein>
    <submittedName>
        <fullName evidence="5">ABC transporter substrate-binding protein</fullName>
    </submittedName>
</protein>
<evidence type="ECO:0000259" key="4">
    <source>
        <dbReference type="Pfam" id="PF00496"/>
    </source>
</evidence>
<proteinExistence type="inferred from homology"/>
<dbReference type="PANTHER" id="PTHR30290:SF38">
    <property type="entry name" value="D,D-DIPEPTIDE-BINDING PERIPLASMIC PROTEIN DDPA-RELATED"/>
    <property type="match status" value="1"/>
</dbReference>
<evidence type="ECO:0000256" key="3">
    <source>
        <dbReference type="ARBA" id="ARBA00022729"/>
    </source>
</evidence>
<dbReference type="Proteomes" id="UP000698752">
    <property type="component" value="Unassembled WGS sequence"/>
</dbReference>
<gene>
    <name evidence="5" type="ORF">GXW78_14300</name>
</gene>
<comment type="subcellular location">
    <subcellularLocation>
        <location evidence="1">Periplasm</location>
    </subcellularLocation>
</comment>
<comment type="caution">
    <text evidence="5">The sequence shown here is derived from an EMBL/GenBank/DDBJ whole genome shotgun (WGS) entry which is preliminary data.</text>
</comment>
<dbReference type="Pfam" id="PF00496">
    <property type="entry name" value="SBP_bac_5"/>
    <property type="match status" value="1"/>
</dbReference>
<keyword evidence="6" id="KW-1185">Reference proteome</keyword>
<organism evidence="5 6">
    <name type="scientific">Neoroseomonas terrae</name>
    <dbReference type="NCBI Taxonomy" id="424799"/>
    <lineage>
        <taxon>Bacteria</taxon>
        <taxon>Pseudomonadati</taxon>
        <taxon>Pseudomonadota</taxon>
        <taxon>Alphaproteobacteria</taxon>
        <taxon>Acetobacterales</taxon>
        <taxon>Acetobacteraceae</taxon>
        <taxon>Neoroseomonas</taxon>
    </lineage>
</organism>
<dbReference type="Gene3D" id="3.40.190.10">
    <property type="entry name" value="Periplasmic binding protein-like II"/>
    <property type="match status" value="1"/>
</dbReference>
<reference evidence="6" key="1">
    <citation type="journal article" date="2021" name="Syst. Appl. Microbiol.">
        <title>Roseomonas hellenica sp. nov., isolated from roots of wild-growing Alkanna tinctoria.</title>
        <authorList>
            <person name="Rat A."/>
            <person name="Naranjo H.D."/>
            <person name="Lebbe L."/>
            <person name="Cnockaert M."/>
            <person name="Krigas N."/>
            <person name="Grigoriadou K."/>
            <person name="Maloupa E."/>
            <person name="Willems A."/>
        </authorList>
    </citation>
    <scope>NUCLEOTIDE SEQUENCE [LARGE SCALE GENOMIC DNA]</scope>
    <source>
        <strain evidence="6">LMG 31159</strain>
    </source>
</reference>
<accession>A0ABS5EIR3</accession>
<dbReference type="RefSeq" id="WP_211869505.1">
    <property type="nucleotide sequence ID" value="NZ_JAAEDI010000014.1"/>
</dbReference>
<keyword evidence="3" id="KW-0732">Signal</keyword>
<feature type="domain" description="Solute-binding protein family 5" evidence="4">
    <location>
        <begin position="70"/>
        <end position="422"/>
    </location>
</feature>
<dbReference type="EMBL" id="JAAEDI010000014">
    <property type="protein sequence ID" value="MBR0650840.1"/>
    <property type="molecule type" value="Genomic_DNA"/>
</dbReference>
<evidence type="ECO:0000256" key="2">
    <source>
        <dbReference type="ARBA" id="ARBA00005695"/>
    </source>
</evidence>
<evidence type="ECO:0000256" key="1">
    <source>
        <dbReference type="ARBA" id="ARBA00004418"/>
    </source>
</evidence>
<dbReference type="InterPro" id="IPR000914">
    <property type="entry name" value="SBP_5_dom"/>
</dbReference>
<dbReference type="SUPFAM" id="SSF53850">
    <property type="entry name" value="Periplasmic binding protein-like II"/>
    <property type="match status" value="1"/>
</dbReference>
<name>A0ABS5EIR3_9PROT</name>